<comment type="caution">
    <text evidence="9">The sequence shown here is derived from an EMBL/GenBank/DDBJ whole genome shotgun (WGS) entry which is preliminary data.</text>
</comment>
<protein>
    <recommendedName>
        <fullName evidence="8">Major facilitator superfamily (MFS) profile domain-containing protein</fullName>
    </recommendedName>
</protein>
<keyword evidence="5 7" id="KW-0472">Membrane</keyword>
<keyword evidence="3 7" id="KW-0812">Transmembrane</keyword>
<feature type="transmembrane region" description="Helical" evidence="7">
    <location>
        <begin position="67"/>
        <end position="94"/>
    </location>
</feature>
<dbReference type="AlphaFoldDB" id="A0A151GN85"/>
<proteinExistence type="predicted"/>
<keyword evidence="4 7" id="KW-1133">Transmembrane helix</keyword>
<feature type="transmembrane region" description="Helical" evidence="7">
    <location>
        <begin position="135"/>
        <end position="153"/>
    </location>
</feature>
<feature type="region of interest" description="Disordered" evidence="6">
    <location>
        <begin position="589"/>
        <end position="616"/>
    </location>
</feature>
<feature type="region of interest" description="Disordered" evidence="6">
    <location>
        <begin position="13"/>
        <end position="47"/>
    </location>
</feature>
<dbReference type="Gene3D" id="1.20.1720.10">
    <property type="entry name" value="Multidrug resistance protein D"/>
    <property type="match status" value="1"/>
</dbReference>
<evidence type="ECO:0000313" key="9">
    <source>
        <dbReference type="EMBL" id="KYK58584.1"/>
    </source>
</evidence>
<dbReference type="InParanoid" id="A0A151GN85"/>
<dbReference type="Proteomes" id="UP000076580">
    <property type="component" value="Chromosome 02"/>
</dbReference>
<comment type="subcellular location">
    <subcellularLocation>
        <location evidence="1">Membrane</location>
        <topology evidence="1">Multi-pass membrane protein</topology>
    </subcellularLocation>
</comment>
<evidence type="ECO:0000256" key="6">
    <source>
        <dbReference type="SAM" id="MobiDB-lite"/>
    </source>
</evidence>
<dbReference type="CDD" id="cd17476">
    <property type="entry name" value="MFS_Amf1_MDR_like"/>
    <property type="match status" value="1"/>
</dbReference>
<dbReference type="GeneID" id="63718244"/>
<feature type="transmembrane region" description="Helical" evidence="7">
    <location>
        <begin position="318"/>
        <end position="340"/>
    </location>
</feature>
<dbReference type="GO" id="GO:0016020">
    <property type="term" value="C:membrane"/>
    <property type="evidence" value="ECO:0007669"/>
    <property type="project" value="UniProtKB-SubCell"/>
</dbReference>
<dbReference type="PROSITE" id="PS50850">
    <property type="entry name" value="MFS"/>
    <property type="match status" value="1"/>
</dbReference>
<feature type="transmembrane region" description="Helical" evidence="7">
    <location>
        <begin position="552"/>
        <end position="572"/>
    </location>
</feature>
<dbReference type="GO" id="GO:0022857">
    <property type="term" value="F:transmembrane transporter activity"/>
    <property type="evidence" value="ECO:0007669"/>
    <property type="project" value="InterPro"/>
</dbReference>
<feature type="transmembrane region" description="Helical" evidence="7">
    <location>
        <begin position="215"/>
        <end position="238"/>
    </location>
</feature>
<dbReference type="Gene3D" id="1.20.1250.20">
    <property type="entry name" value="MFS general substrate transporter like domains"/>
    <property type="match status" value="1"/>
</dbReference>
<feature type="transmembrane region" description="Helical" evidence="7">
    <location>
        <begin position="106"/>
        <end position="123"/>
    </location>
</feature>
<feature type="transmembrane region" description="Helical" evidence="7">
    <location>
        <begin position="287"/>
        <end position="306"/>
    </location>
</feature>
<dbReference type="InterPro" id="IPR020846">
    <property type="entry name" value="MFS_dom"/>
</dbReference>
<evidence type="ECO:0000313" key="10">
    <source>
        <dbReference type="Proteomes" id="UP000076580"/>
    </source>
</evidence>
<sequence length="616" mass="66072">MMESSMKLTIVLPSNDQRTSIGSPVSPEEQSPNIDCPVSSSSSASDVNDIGGVQEESGLPMSKARCIALVATVTGASFLNTLSLQTVVIILPSISRELSIPQCRQQWLVSSYSITFGCFLLLWGRIADIYGKRLVFILGSFWVTIMTVVNPFVPNEIAFDLFRALHGLGAAANVPTAIGILGVIFPPGKAKNYAFSTYGTCSILISHETRTGSRLTVHLPAAGAPIGSIFGNLLAGFVAEYANWKWVFVVSAFLAGTIAIVAIFTIPKEPPSSQHETGGRNETHPSIDWVGATLVTLGLIGLMIALTEGNLVGWSTPWVPTLMVIALIAVALFVSWQMYLERRLNSSLVVTRKPRPPLVKVSIFSNFRFSAVMVIVCLFYASFNNYLIQATYFFQNFQGLSPFDTMLRFIPMGVGGIIVAIIVSQLLGRIPTLFILVTGNLAVSIASLLFALPIPPTTSYYAYGLPAMLLSVIGVDTTWPCLTLFTSQALPPEDQAIGGALINAVGQFGRALGLAISTALQTSVLANGRHVSIKDAGAMKPWDPVTLNAMRAANWMNFAFGIASLAVVIMAFRSMEIVGKARSSLLVRSGSGQEKGKHRDCDPHANEAFGGAGNRK</sequence>
<organism evidence="9 10">
    <name type="scientific">Drechmeria coniospora</name>
    <name type="common">Nematophagous fungus</name>
    <name type="synonym">Meria coniospora</name>
    <dbReference type="NCBI Taxonomy" id="98403"/>
    <lineage>
        <taxon>Eukaryota</taxon>
        <taxon>Fungi</taxon>
        <taxon>Dikarya</taxon>
        <taxon>Ascomycota</taxon>
        <taxon>Pezizomycotina</taxon>
        <taxon>Sordariomycetes</taxon>
        <taxon>Hypocreomycetidae</taxon>
        <taxon>Hypocreales</taxon>
        <taxon>Ophiocordycipitaceae</taxon>
        <taxon>Drechmeria</taxon>
    </lineage>
</organism>
<dbReference type="RefSeq" id="XP_040657936.1">
    <property type="nucleotide sequence ID" value="XM_040802903.1"/>
</dbReference>
<dbReference type="SUPFAM" id="SSF103473">
    <property type="entry name" value="MFS general substrate transporter"/>
    <property type="match status" value="1"/>
</dbReference>
<dbReference type="PANTHER" id="PTHR42718">
    <property type="entry name" value="MAJOR FACILITATOR SUPERFAMILY MULTIDRUG TRANSPORTER MFSC"/>
    <property type="match status" value="1"/>
</dbReference>
<feature type="transmembrane region" description="Helical" evidence="7">
    <location>
        <begin position="361"/>
        <end position="383"/>
    </location>
</feature>
<accession>A0A151GN85</accession>
<feature type="transmembrane region" description="Helical" evidence="7">
    <location>
        <begin position="165"/>
        <end position="185"/>
    </location>
</feature>
<dbReference type="Pfam" id="PF07690">
    <property type="entry name" value="MFS_1"/>
    <property type="match status" value="2"/>
</dbReference>
<dbReference type="EMBL" id="LAYC01000002">
    <property type="protein sequence ID" value="KYK58584.1"/>
    <property type="molecule type" value="Genomic_DNA"/>
</dbReference>
<dbReference type="STRING" id="98403.A0A151GN85"/>
<keyword evidence="10" id="KW-1185">Reference proteome</keyword>
<evidence type="ECO:0000256" key="5">
    <source>
        <dbReference type="ARBA" id="ARBA00023136"/>
    </source>
</evidence>
<evidence type="ECO:0000256" key="7">
    <source>
        <dbReference type="SAM" id="Phobius"/>
    </source>
</evidence>
<feature type="transmembrane region" description="Helical" evidence="7">
    <location>
        <begin position="409"/>
        <end position="427"/>
    </location>
</feature>
<name>A0A151GN85_DRECN</name>
<dbReference type="PANTHER" id="PTHR42718:SF9">
    <property type="entry name" value="MAJOR FACILITATOR SUPERFAMILY MULTIDRUG TRANSPORTER MFSC"/>
    <property type="match status" value="1"/>
</dbReference>
<feature type="transmembrane region" description="Helical" evidence="7">
    <location>
        <begin position="244"/>
        <end position="266"/>
    </location>
</feature>
<feature type="compositionally biased region" description="Basic and acidic residues" evidence="6">
    <location>
        <begin position="594"/>
        <end position="605"/>
    </location>
</feature>
<evidence type="ECO:0000256" key="3">
    <source>
        <dbReference type="ARBA" id="ARBA00022692"/>
    </source>
</evidence>
<feature type="transmembrane region" description="Helical" evidence="7">
    <location>
        <begin position="434"/>
        <end position="454"/>
    </location>
</feature>
<dbReference type="InterPro" id="IPR011701">
    <property type="entry name" value="MFS"/>
</dbReference>
<evidence type="ECO:0000256" key="1">
    <source>
        <dbReference type="ARBA" id="ARBA00004141"/>
    </source>
</evidence>
<gene>
    <name evidence="9" type="ORF">DCS_05601</name>
</gene>
<keyword evidence="2" id="KW-0813">Transport</keyword>
<evidence type="ECO:0000256" key="2">
    <source>
        <dbReference type="ARBA" id="ARBA00022448"/>
    </source>
</evidence>
<evidence type="ECO:0000256" key="4">
    <source>
        <dbReference type="ARBA" id="ARBA00022989"/>
    </source>
</evidence>
<feature type="compositionally biased region" description="Polar residues" evidence="6">
    <location>
        <begin position="13"/>
        <end position="33"/>
    </location>
</feature>
<feature type="domain" description="Major facilitator superfamily (MFS) profile" evidence="8">
    <location>
        <begin position="69"/>
        <end position="582"/>
    </location>
</feature>
<dbReference type="InterPro" id="IPR036259">
    <property type="entry name" value="MFS_trans_sf"/>
</dbReference>
<reference evidence="9 10" key="1">
    <citation type="journal article" date="2016" name="Sci. Rep.">
        <title>Insights into Adaptations to a Near-Obligate Nematode Endoparasitic Lifestyle from the Finished Genome of Drechmeria coniospora.</title>
        <authorList>
            <person name="Zhang L."/>
            <person name="Zhou Z."/>
            <person name="Guo Q."/>
            <person name="Fokkens L."/>
            <person name="Miskei M."/>
            <person name="Pocsi I."/>
            <person name="Zhang W."/>
            <person name="Chen M."/>
            <person name="Wang L."/>
            <person name="Sun Y."/>
            <person name="Donzelli B.G."/>
            <person name="Gibson D.M."/>
            <person name="Nelson D.R."/>
            <person name="Luo J.G."/>
            <person name="Rep M."/>
            <person name="Liu H."/>
            <person name="Yang S."/>
            <person name="Wang J."/>
            <person name="Krasnoff S.B."/>
            <person name="Xu Y."/>
            <person name="Molnar I."/>
            <person name="Lin M."/>
        </authorList>
    </citation>
    <scope>NUCLEOTIDE SEQUENCE [LARGE SCALE GENOMIC DNA]</scope>
    <source>
        <strain evidence="9 10">ARSEF 6962</strain>
    </source>
</reference>
<evidence type="ECO:0000259" key="8">
    <source>
        <dbReference type="PROSITE" id="PS50850"/>
    </source>
</evidence>